<dbReference type="GeneID" id="31359912"/>
<evidence type="ECO:0000313" key="2">
    <source>
        <dbReference type="Proteomes" id="UP000001396"/>
    </source>
</evidence>
<keyword evidence="2" id="KW-1185">Reference proteome</keyword>
<accession>D3B7I7</accession>
<dbReference type="Proteomes" id="UP000001396">
    <property type="component" value="Unassembled WGS sequence"/>
</dbReference>
<sequence length="93" mass="11060">MPRCEISNRVDQPKPTSLLRQSYFNFKDLLKVVYFKQIKFKFVRFEIDNSYFLFPLNPQDKSTRSSSYYHVDIITAKCMKEPCTNFSATELNT</sequence>
<protein>
    <submittedName>
        <fullName evidence="1">Uncharacterized protein</fullName>
    </submittedName>
</protein>
<gene>
    <name evidence="1" type="ORF">PPL_04425</name>
</gene>
<dbReference type="RefSeq" id="XP_020434847.1">
    <property type="nucleotide sequence ID" value="XM_020575327.1"/>
</dbReference>
<evidence type="ECO:0000313" key="1">
    <source>
        <dbReference type="EMBL" id="EFA82730.1"/>
    </source>
</evidence>
<name>D3B7I7_HETP5</name>
<dbReference type="AlphaFoldDB" id="D3B7I7"/>
<dbReference type="InParanoid" id="D3B7I7"/>
<comment type="caution">
    <text evidence="1">The sequence shown here is derived from an EMBL/GenBank/DDBJ whole genome shotgun (WGS) entry which is preliminary data.</text>
</comment>
<dbReference type="EMBL" id="ADBJ01000018">
    <property type="protein sequence ID" value="EFA82730.1"/>
    <property type="molecule type" value="Genomic_DNA"/>
</dbReference>
<reference evidence="1 2" key="1">
    <citation type="journal article" date="2011" name="Genome Res.">
        <title>Phylogeny-wide analysis of social amoeba genomes highlights ancient origins for complex intercellular communication.</title>
        <authorList>
            <person name="Heidel A.J."/>
            <person name="Lawal H.M."/>
            <person name="Felder M."/>
            <person name="Schilde C."/>
            <person name="Helps N.R."/>
            <person name="Tunggal B."/>
            <person name="Rivero F."/>
            <person name="John U."/>
            <person name="Schleicher M."/>
            <person name="Eichinger L."/>
            <person name="Platzer M."/>
            <person name="Noegel A.A."/>
            <person name="Schaap P."/>
            <person name="Gloeckner G."/>
        </authorList>
    </citation>
    <scope>NUCLEOTIDE SEQUENCE [LARGE SCALE GENOMIC DNA]</scope>
    <source>
        <strain evidence="2">ATCC 26659 / Pp 5 / PN500</strain>
    </source>
</reference>
<proteinExistence type="predicted"/>
<organism evidence="1 2">
    <name type="scientific">Heterostelium pallidum (strain ATCC 26659 / Pp 5 / PN500)</name>
    <name type="common">Cellular slime mold</name>
    <name type="synonym">Polysphondylium pallidum</name>
    <dbReference type="NCBI Taxonomy" id="670386"/>
    <lineage>
        <taxon>Eukaryota</taxon>
        <taxon>Amoebozoa</taxon>
        <taxon>Evosea</taxon>
        <taxon>Eumycetozoa</taxon>
        <taxon>Dictyostelia</taxon>
        <taxon>Acytosteliales</taxon>
        <taxon>Acytosteliaceae</taxon>
        <taxon>Heterostelium</taxon>
    </lineage>
</organism>